<keyword evidence="4" id="KW-1185">Reference proteome</keyword>
<evidence type="ECO:0000313" key="4">
    <source>
        <dbReference type="Proteomes" id="UP000318288"/>
    </source>
</evidence>
<dbReference type="Proteomes" id="UP000318288">
    <property type="component" value="Unassembled WGS sequence"/>
</dbReference>
<dbReference type="Pfam" id="PF07090">
    <property type="entry name" value="GATase1_like"/>
    <property type="match status" value="1"/>
</dbReference>
<dbReference type="InterPro" id="IPR029062">
    <property type="entry name" value="Class_I_gatase-like"/>
</dbReference>
<dbReference type="AlphaFoldDB" id="A0A5C6F3V2"/>
<feature type="domain" description="Putative glutamine amidotransferase" evidence="2">
    <location>
        <begin position="395"/>
        <end position="555"/>
    </location>
</feature>
<dbReference type="PANTHER" id="PTHR37947">
    <property type="entry name" value="BLL2462 PROTEIN"/>
    <property type="match status" value="1"/>
</dbReference>
<dbReference type="PANTHER" id="PTHR37947:SF1">
    <property type="entry name" value="BLL2462 PROTEIN"/>
    <property type="match status" value="1"/>
</dbReference>
<dbReference type="Gene3D" id="3.40.50.880">
    <property type="match status" value="1"/>
</dbReference>
<dbReference type="InterPro" id="IPR010768">
    <property type="entry name" value="GATase1-like"/>
</dbReference>
<organism evidence="3 4">
    <name type="scientific">Rubripirellula tenax</name>
    <dbReference type="NCBI Taxonomy" id="2528015"/>
    <lineage>
        <taxon>Bacteria</taxon>
        <taxon>Pseudomonadati</taxon>
        <taxon>Planctomycetota</taxon>
        <taxon>Planctomycetia</taxon>
        <taxon>Pirellulales</taxon>
        <taxon>Pirellulaceae</taxon>
        <taxon>Rubripirellula</taxon>
    </lineage>
</organism>
<evidence type="ECO:0000259" key="2">
    <source>
        <dbReference type="Pfam" id="PF07090"/>
    </source>
</evidence>
<reference evidence="3 4" key="1">
    <citation type="submission" date="2019-02" db="EMBL/GenBank/DDBJ databases">
        <title>Deep-cultivation of Planctomycetes and their phenomic and genomic characterization uncovers novel biology.</title>
        <authorList>
            <person name="Wiegand S."/>
            <person name="Jogler M."/>
            <person name="Boedeker C."/>
            <person name="Pinto D."/>
            <person name="Vollmers J."/>
            <person name="Rivas-Marin E."/>
            <person name="Kohn T."/>
            <person name="Peeters S.H."/>
            <person name="Heuer A."/>
            <person name="Rast P."/>
            <person name="Oberbeckmann S."/>
            <person name="Bunk B."/>
            <person name="Jeske O."/>
            <person name="Meyerdierks A."/>
            <person name="Storesund J.E."/>
            <person name="Kallscheuer N."/>
            <person name="Luecker S."/>
            <person name="Lage O.M."/>
            <person name="Pohl T."/>
            <person name="Merkel B.J."/>
            <person name="Hornburger P."/>
            <person name="Mueller R.-W."/>
            <person name="Bruemmer F."/>
            <person name="Labrenz M."/>
            <person name="Spormann A.M."/>
            <person name="Op Den Camp H."/>
            <person name="Overmann J."/>
            <person name="Amann R."/>
            <person name="Jetten M.S.M."/>
            <person name="Mascher T."/>
            <person name="Medema M.H."/>
            <person name="Devos D.P."/>
            <person name="Kaster A.-K."/>
            <person name="Ovreas L."/>
            <person name="Rohde M."/>
            <person name="Galperin M.Y."/>
            <person name="Jogler C."/>
        </authorList>
    </citation>
    <scope>NUCLEOTIDE SEQUENCE [LARGE SCALE GENOMIC DNA]</scope>
    <source>
        <strain evidence="3 4">Poly51</strain>
    </source>
</reference>
<dbReference type="SUPFAM" id="SSF53300">
    <property type="entry name" value="vWA-like"/>
    <property type="match status" value="1"/>
</dbReference>
<dbReference type="OrthoDB" id="9781333at2"/>
<keyword evidence="1" id="KW-0812">Transmembrane</keyword>
<evidence type="ECO:0000313" key="3">
    <source>
        <dbReference type="EMBL" id="TWU56433.1"/>
    </source>
</evidence>
<keyword evidence="1" id="KW-1133">Transmembrane helix</keyword>
<dbReference type="InterPro" id="IPR036465">
    <property type="entry name" value="vWFA_dom_sf"/>
</dbReference>
<dbReference type="SUPFAM" id="SSF52317">
    <property type="entry name" value="Class I glutamine amidotransferase-like"/>
    <property type="match status" value="1"/>
</dbReference>
<keyword evidence="1" id="KW-0472">Membrane</keyword>
<gene>
    <name evidence="3" type="ORF">Poly51_23430</name>
</gene>
<evidence type="ECO:0000256" key="1">
    <source>
        <dbReference type="SAM" id="Phobius"/>
    </source>
</evidence>
<feature type="transmembrane region" description="Helical" evidence="1">
    <location>
        <begin position="42"/>
        <end position="59"/>
    </location>
</feature>
<protein>
    <recommendedName>
        <fullName evidence="2">Putative glutamine amidotransferase domain-containing protein</fullName>
    </recommendedName>
</protein>
<comment type="caution">
    <text evidence="3">The sequence shown here is derived from an EMBL/GenBank/DDBJ whole genome shotgun (WGS) entry which is preliminary data.</text>
</comment>
<sequence length="756" mass="82034">MTSLAIEPIYGSLVLAIAAIGVTVAVIVMVTPPTAVPIQRRWLMGLRMLAAAVLILALVRPTVVRTDNRPLDAALIVAVDTSRSMTLPDGDGGDRWSTQVGAWQSLASGLVGRDHSLDIKLLAYDETTRPMATTETLADVVPDGELTDLQAATTAAIGAASGQPIAGIVLMGDGAQTGPVTGGGAARVVETLDSLGIPFWTVPIGPPRTETQSRDVAVDSLSESYQLFAGNQVDITFQVQSRAMTGTDVPVRLTWIDEQGQRTVAATRQIAVKKAIDTAAVVIPVTSPPPGTYQLEVSADVQDGELVVSNNSQIAFVDVREGGGRILYLFSNLDQEQSLIRRSLRRFPDLDMTFRWIPTDTVSSWPVDLQDWFTPGKFDIYLIGDLDADALGERQLQQLAETVGAGAGLVTLGGFQTYDVGGYASSKLADVMPVRMDPARRRSIESVWSSENQLDAPVVVQLARNHPITDLGGRDPAQTWRDLPALLGASRWNGPKVAPGIEVLLQTPREEPLLIVGQYGKGRTAAIAFDSTWRWWRSGYDESHRRFWRQLMLWLLSREESAEDRIQIRLDSRRFASESSPAFQAVVDVEGASLAAEIVGRDEQGRETVTPLKVSNQIAGEGATSRDESAIRGNLPTLAAGIYRLRVRAADPSKLLPAEVAFQVVDQSRELAGPMADPVFLRQLADLTSDHGGAAFGADRMNDLVKVILDRRKAAETPVVEKLRLGDGPMTGWPLFLVFATALSTEWWLRRRWGLA</sequence>
<proteinExistence type="predicted"/>
<name>A0A5C6F3V2_9BACT</name>
<dbReference type="RefSeq" id="WP_146457500.1">
    <property type="nucleotide sequence ID" value="NZ_SJPW01000003.1"/>
</dbReference>
<accession>A0A5C6F3V2</accession>
<feature type="transmembrane region" description="Helical" evidence="1">
    <location>
        <begin position="12"/>
        <end position="30"/>
    </location>
</feature>
<dbReference type="EMBL" id="SJPW01000003">
    <property type="protein sequence ID" value="TWU56433.1"/>
    <property type="molecule type" value="Genomic_DNA"/>
</dbReference>
<dbReference type="Gene3D" id="3.40.50.410">
    <property type="entry name" value="von Willebrand factor, type A domain"/>
    <property type="match status" value="1"/>
</dbReference>